<proteinExistence type="predicted"/>
<gene>
    <name evidence="2" type="ORF">EHV08_03480</name>
</gene>
<evidence type="ECO:0000256" key="1">
    <source>
        <dbReference type="SAM" id="SignalP"/>
    </source>
</evidence>
<comment type="caution">
    <text evidence="2">The sequence shown here is derived from an EMBL/GenBank/DDBJ whole genome shotgun (WGS) entry which is preliminary data.</text>
</comment>
<feature type="signal peptide" evidence="1">
    <location>
        <begin position="1"/>
        <end position="20"/>
    </location>
</feature>
<dbReference type="AlphaFoldDB" id="A0A3S0PTW3"/>
<dbReference type="OrthoDB" id="1495718at2"/>
<dbReference type="RefSeq" id="WP_126678017.1">
    <property type="nucleotide sequence ID" value="NZ_RYYU01000001.1"/>
</dbReference>
<keyword evidence="3" id="KW-1185">Reference proteome</keyword>
<sequence>MNKTVLSVLLVLFFCANIDAGNDSLVVRQYMDSLYHSRTNITKADYPELDARYYRLFAPFTFYHSPARKELRLSDNSQYVDAVENNVDKTLLSLYLKRPDLVENTENRLLATGKVEAIKKPIMQNVILSEKVEPVVEEPIFEPVEVFVSKPNFWTVKGDYYLQFLQNYISSNWHKGGESNYSMVGSLTMEANYNNKQKLKWENKLELKLGFQSSRSDSLHSFKASEDLIRYTSKLGLQASNKWYYTLQLIANTQFTHGYKSNDAFVYSDFLSPLNVNLSLGMDYTVDAFKKKLTGNLHIAPLAYNFRYVNRKELSTRYGLDEGHRVLHDFGSQFTVELLWVLSDNIKWKTRVYGYTTYKRAELEWENTFMFQFNKYISTNLFIYPRFDDGAARNGHHGYWQLKEYLSLGFNYSF</sequence>
<protein>
    <submittedName>
        <fullName evidence="2">DUF3078 domain-containing protein</fullName>
    </submittedName>
</protein>
<dbReference type="Pfam" id="PF11276">
    <property type="entry name" value="DUF3078"/>
    <property type="match status" value="1"/>
</dbReference>
<organism evidence="2 3">
    <name type="scientific">Prevotella koreensis</name>
    <dbReference type="NCBI Taxonomy" id="2490854"/>
    <lineage>
        <taxon>Bacteria</taxon>
        <taxon>Pseudomonadati</taxon>
        <taxon>Bacteroidota</taxon>
        <taxon>Bacteroidia</taxon>
        <taxon>Bacteroidales</taxon>
        <taxon>Prevotellaceae</taxon>
        <taxon>Prevotella</taxon>
    </lineage>
</organism>
<accession>A0A3S0PTW3</accession>
<keyword evidence="1" id="KW-0732">Signal</keyword>
<dbReference type="Proteomes" id="UP000278983">
    <property type="component" value="Unassembled WGS sequence"/>
</dbReference>
<evidence type="ECO:0000313" key="2">
    <source>
        <dbReference type="EMBL" id="RUL58922.1"/>
    </source>
</evidence>
<name>A0A3S0PTW3_9BACT</name>
<reference evidence="2 3" key="1">
    <citation type="submission" date="2018-12" db="EMBL/GenBank/DDBJ databases">
        <title>Genome sequencing of Prevotella sp. KCOM 3155 (= JS262).</title>
        <authorList>
            <person name="Kook J.-K."/>
            <person name="Park S.-N."/>
            <person name="Lim Y.K."/>
        </authorList>
    </citation>
    <scope>NUCLEOTIDE SEQUENCE [LARGE SCALE GENOMIC DNA]</scope>
    <source>
        <strain evidence="2 3">KCOM 3155</strain>
    </source>
</reference>
<evidence type="ECO:0000313" key="3">
    <source>
        <dbReference type="Proteomes" id="UP000278983"/>
    </source>
</evidence>
<dbReference type="EMBL" id="RYYU01000001">
    <property type="protein sequence ID" value="RUL58922.1"/>
    <property type="molecule type" value="Genomic_DNA"/>
</dbReference>
<dbReference type="InterPro" id="IPR021428">
    <property type="entry name" value="DUF3078"/>
</dbReference>
<feature type="chain" id="PRO_5018614010" evidence="1">
    <location>
        <begin position="21"/>
        <end position="414"/>
    </location>
</feature>